<protein>
    <submittedName>
        <fullName evidence="2">Uncharacterized protein</fullName>
    </submittedName>
</protein>
<proteinExistence type="predicted"/>
<accession>X0UNH1</accession>
<reference evidence="2" key="1">
    <citation type="journal article" date="2014" name="Front. Microbiol.">
        <title>High frequency of phylogenetically diverse reductive dehalogenase-homologous genes in deep subseafloor sedimentary metagenomes.</title>
        <authorList>
            <person name="Kawai M."/>
            <person name="Futagami T."/>
            <person name="Toyoda A."/>
            <person name="Takaki Y."/>
            <person name="Nishi S."/>
            <person name="Hori S."/>
            <person name="Arai W."/>
            <person name="Tsubouchi T."/>
            <person name="Morono Y."/>
            <person name="Uchiyama I."/>
            <person name="Ito T."/>
            <person name="Fujiyama A."/>
            <person name="Inagaki F."/>
            <person name="Takami H."/>
        </authorList>
    </citation>
    <scope>NUCLEOTIDE SEQUENCE</scope>
    <source>
        <strain evidence="2">Expedition CK06-06</strain>
    </source>
</reference>
<keyword evidence="1" id="KW-0175">Coiled coil</keyword>
<feature type="coiled-coil region" evidence="1">
    <location>
        <begin position="7"/>
        <end position="34"/>
    </location>
</feature>
<evidence type="ECO:0000256" key="1">
    <source>
        <dbReference type="SAM" id="Coils"/>
    </source>
</evidence>
<dbReference type="AlphaFoldDB" id="X0UNH1"/>
<dbReference type="EMBL" id="BARS01029083">
    <property type="protein sequence ID" value="GAG00837.1"/>
    <property type="molecule type" value="Genomic_DNA"/>
</dbReference>
<name>X0UNH1_9ZZZZ</name>
<gene>
    <name evidence="2" type="ORF">S01H1_45505</name>
</gene>
<organism evidence="2">
    <name type="scientific">marine sediment metagenome</name>
    <dbReference type="NCBI Taxonomy" id="412755"/>
    <lineage>
        <taxon>unclassified sequences</taxon>
        <taxon>metagenomes</taxon>
        <taxon>ecological metagenomes</taxon>
    </lineage>
</organism>
<evidence type="ECO:0000313" key="2">
    <source>
        <dbReference type="EMBL" id="GAG00837.1"/>
    </source>
</evidence>
<comment type="caution">
    <text evidence="2">The sequence shown here is derived from an EMBL/GenBank/DDBJ whole genome shotgun (WGS) entry which is preliminary data.</text>
</comment>
<sequence length="83" mass="10001">MAKDRYEKVLLNIIEHHEENIKEAKRKIERLKVRNYTHPEWCSTNLGVIETTNEMIKEMKIKIDTIWVCLVHYRSILGINHEI</sequence>